<evidence type="ECO:0000256" key="3">
    <source>
        <dbReference type="ARBA" id="ARBA00022840"/>
    </source>
</evidence>
<dbReference type="Proteomes" id="UP000509638">
    <property type="component" value="Chromosome"/>
</dbReference>
<evidence type="ECO:0000259" key="5">
    <source>
        <dbReference type="SMART" id="SM00796"/>
    </source>
</evidence>
<reference evidence="7 8" key="1">
    <citation type="submission" date="2020-06" db="EMBL/GenBank/DDBJ databases">
        <authorList>
            <person name="Jo H."/>
        </authorList>
    </citation>
    <scope>NUCLEOTIDE SEQUENCE [LARGE SCALE GENOMIC DNA]</scope>
    <source>
        <strain evidence="7 8">I46</strain>
    </source>
</reference>
<dbReference type="PANTHER" id="PTHR43309:SF3">
    <property type="entry name" value="5-OXOPROLINASE SUBUNIT C"/>
    <property type="match status" value="1"/>
</dbReference>
<gene>
    <name evidence="7" type="ORF">HW566_10570</name>
</gene>
<dbReference type="SUPFAM" id="SSF160467">
    <property type="entry name" value="PH0987 N-terminal domain-like"/>
    <property type="match status" value="1"/>
</dbReference>
<evidence type="ECO:0000259" key="6">
    <source>
        <dbReference type="SMART" id="SM00797"/>
    </source>
</evidence>
<dbReference type="SMART" id="SM00796">
    <property type="entry name" value="AHS1"/>
    <property type="match status" value="1"/>
</dbReference>
<dbReference type="InterPro" id="IPR052708">
    <property type="entry name" value="PxpC"/>
</dbReference>
<evidence type="ECO:0000256" key="1">
    <source>
        <dbReference type="ARBA" id="ARBA00022741"/>
    </source>
</evidence>
<dbReference type="Gene3D" id="2.40.100.10">
    <property type="entry name" value="Cyclophilin-like"/>
    <property type="match status" value="2"/>
</dbReference>
<keyword evidence="7" id="KW-0808">Transferase</keyword>
<keyword evidence="3" id="KW-0067">ATP-binding</keyword>
<feature type="domain" description="Carboxyltransferase" evidence="6">
    <location>
        <begin position="263"/>
        <end position="534"/>
    </location>
</feature>
<dbReference type="Pfam" id="PF02682">
    <property type="entry name" value="CT_C_D"/>
    <property type="match status" value="1"/>
</dbReference>
<evidence type="ECO:0000313" key="7">
    <source>
        <dbReference type="EMBL" id="QLD12173.1"/>
    </source>
</evidence>
<protein>
    <submittedName>
        <fullName evidence="7">Carboxyltransferase domain-containing protein</fullName>
    </submittedName>
</protein>
<dbReference type="PANTHER" id="PTHR43309">
    <property type="entry name" value="5-OXOPROLINASE SUBUNIT C"/>
    <property type="match status" value="1"/>
</dbReference>
<dbReference type="InterPro" id="IPR003778">
    <property type="entry name" value="CT_A_B"/>
</dbReference>
<accession>A0A7D5F7J7</accession>
<evidence type="ECO:0000256" key="4">
    <source>
        <dbReference type="SAM" id="MobiDB-lite"/>
    </source>
</evidence>
<feature type="domain" description="Carboxyltransferase" evidence="5">
    <location>
        <begin position="1"/>
        <end position="192"/>
    </location>
</feature>
<dbReference type="GO" id="GO:0016787">
    <property type="term" value="F:hydrolase activity"/>
    <property type="evidence" value="ECO:0007669"/>
    <property type="project" value="UniProtKB-KW"/>
</dbReference>
<keyword evidence="2" id="KW-0378">Hydrolase</keyword>
<feature type="compositionally biased region" description="Low complexity" evidence="4">
    <location>
        <begin position="209"/>
        <end position="221"/>
    </location>
</feature>
<organism evidence="7 8">
    <name type="scientific">Microbacterium oleivorans</name>
    <dbReference type="NCBI Taxonomy" id="273677"/>
    <lineage>
        <taxon>Bacteria</taxon>
        <taxon>Bacillati</taxon>
        <taxon>Actinomycetota</taxon>
        <taxon>Actinomycetes</taxon>
        <taxon>Micrococcales</taxon>
        <taxon>Microbacteriaceae</taxon>
        <taxon>Microbacterium</taxon>
    </lineage>
</organism>
<evidence type="ECO:0000256" key="2">
    <source>
        <dbReference type="ARBA" id="ARBA00022801"/>
    </source>
</evidence>
<sequence>MRILRMGSAAVLVEVGGLDEAMALHARLAAAPPAGVVDIVPAAATVLVKIDRGMLSPERAREWIAAAAAEPAPAAGVAGELVLPVVYDGADLAEAARLLGMGPDALAARHAATAWTVAFTGFAPGFGYLVGADWDLDVPRRREPRTRVPAGAVGLAGRFSGAYPRETPGGWQLIGTTSAALFDPDTERPALLVPGVRVRFEPVRAATVVPAAPSPTGSPARPARPDAPVDPGPRRGPMRPGIRILTPGLLATVQDGGRPGRAAAGIASGGAADADAWALANRLLGNDGDAAAIEVVLGGLRAVAEGDLEVVVTGAWAMLSIDGWPRDPFVVHPWPSGSELRLDGFLGGARAYLAVRGGWDAAVVAGSRATDTLAGLGPAPLRAGDRLPVGEAVARAVPALPLHPWGLPPVGTDAAPLEIPFVRGPRDDWFTAGALTALGDAVWTVSADADRVGIRLDGPELERSRGGELPSEGMVPGAIQVPPAGRPVIFGVDGPVTGGYPVIGVVTGLGRSRLAQTRPGDRVRLRPVASPGRSV</sequence>
<dbReference type="InterPro" id="IPR003833">
    <property type="entry name" value="CT_C_D"/>
</dbReference>
<dbReference type="Gene3D" id="3.30.1360.40">
    <property type="match status" value="1"/>
</dbReference>
<dbReference type="Pfam" id="PF02626">
    <property type="entry name" value="CT_A_B"/>
    <property type="match status" value="1"/>
</dbReference>
<keyword evidence="1" id="KW-0547">Nucleotide-binding</keyword>
<dbReference type="SUPFAM" id="SSF50891">
    <property type="entry name" value="Cyclophilin-like"/>
    <property type="match status" value="2"/>
</dbReference>
<dbReference type="AlphaFoldDB" id="A0A7D5F7J7"/>
<feature type="region of interest" description="Disordered" evidence="4">
    <location>
        <begin position="209"/>
        <end position="241"/>
    </location>
</feature>
<dbReference type="GO" id="GO:0016740">
    <property type="term" value="F:transferase activity"/>
    <property type="evidence" value="ECO:0007669"/>
    <property type="project" value="UniProtKB-KW"/>
</dbReference>
<dbReference type="GO" id="GO:0005524">
    <property type="term" value="F:ATP binding"/>
    <property type="evidence" value="ECO:0007669"/>
    <property type="project" value="UniProtKB-KW"/>
</dbReference>
<dbReference type="EMBL" id="CP058316">
    <property type="protein sequence ID" value="QLD12173.1"/>
    <property type="molecule type" value="Genomic_DNA"/>
</dbReference>
<dbReference type="SMART" id="SM00797">
    <property type="entry name" value="AHS2"/>
    <property type="match status" value="1"/>
</dbReference>
<dbReference type="InterPro" id="IPR029000">
    <property type="entry name" value="Cyclophilin-like_dom_sf"/>
</dbReference>
<proteinExistence type="predicted"/>
<evidence type="ECO:0000313" key="8">
    <source>
        <dbReference type="Proteomes" id="UP000509638"/>
    </source>
</evidence>
<name>A0A7D5F7J7_9MICO</name>